<evidence type="ECO:0000313" key="3">
    <source>
        <dbReference type="EMBL" id="UYQ71045.1"/>
    </source>
</evidence>
<comment type="similarity">
    <text evidence="1">Belongs to the LptD family.</text>
</comment>
<accession>A0ABY6IMV2</accession>
<proteinExistence type="inferred from homology"/>
<feature type="chain" id="PRO_5044917738" description="LPS-assembly protein LptD" evidence="1">
    <location>
        <begin position="34"/>
        <end position="759"/>
    </location>
</feature>
<reference evidence="3" key="1">
    <citation type="submission" date="2022-10" db="EMBL/GenBank/DDBJ databases">
        <title>YIM 151497 complete genome.</title>
        <authorList>
            <person name="Chen X."/>
        </authorList>
    </citation>
    <scope>NUCLEOTIDE SEQUENCE</scope>
    <source>
        <strain evidence="3">YIM 151497</strain>
    </source>
</reference>
<sequence precursor="true">MNKPPLGATLVRRGALFASVMAIALAFAPVASAQQLVPADFFSRIPSGSGGDMAVSADTMVFNSRDDTVVAQGRVGISFQGFRASADRAIYYQRSGRVELVGNVAVIDPEGIEYVAERVELEDGFREGFLRALTVAFPDGSRFTAAETNFDEGVERVYVDGSYAPCGTCIDANGNRIGWSIKAARIVTDEAEQVIYFEQPSLQLLGVSVISLPWLTLPQDEGVEFPVLSYNDKYGVALSLPFFRYRVANGTLAVTPTAYFNQGPGVAVDWRQTVGDLSYTISASGVYQFNPGAFSGLANRNLRGAVQTTGTFTPTDEWTLGWSYTAFTDPGYLPDYDIDSGTTRNEVYAQYLDSDTYADIRVQQFVPLGNRSSQAVFDARQNQQALTHPNAVIDHVVDLENGAGRVELSGRLLGLTRALDDTGSGFVHGYEGQSVHAMMQASWSNQYVVPGGLLVSPYLGLRGDAATYDGASADASAPAGQSLFSATPIAALDIRYPLLARTAGAAHVIEPIAQLVYRDGEAVPGIINNDSQGFVFDDTNLFSFNRFSGADRQETGLRANVGGQFQTSFDNGGWLSALMGQSFHLAGTNGFNANDGSTAGVASGMNADASYLVAGLQGGYGGLAGGAKVQLDPATGDIPRLQLSASGEVDGYRVTGDYVFIASQAALSQPQDRHEVAVGAEVPVADYWTANAGVAWDLTANQWLQATAGLTYDDKFLAYGVQTRWTGPTHRTANDFRVGVTFSLSGPENSEVVDLSGGF</sequence>
<dbReference type="InterPro" id="IPR050218">
    <property type="entry name" value="LptD"/>
</dbReference>
<feature type="signal peptide" evidence="1">
    <location>
        <begin position="1"/>
        <end position="33"/>
    </location>
</feature>
<dbReference type="RefSeq" id="WP_264224709.1">
    <property type="nucleotide sequence ID" value="NZ_CP107716.1"/>
</dbReference>
<evidence type="ECO:0000313" key="4">
    <source>
        <dbReference type="Proteomes" id="UP001163882"/>
    </source>
</evidence>
<comment type="caution">
    <text evidence="1">Lacks conserved residue(s) required for the propagation of feature annotation.</text>
</comment>
<keyword evidence="1" id="KW-0732">Signal</keyword>
<name>A0ABY6IMV2_9HYPH</name>
<dbReference type="InterPro" id="IPR020889">
    <property type="entry name" value="LipoPS_assembly_LptD"/>
</dbReference>
<evidence type="ECO:0000259" key="2">
    <source>
        <dbReference type="Pfam" id="PF04453"/>
    </source>
</evidence>
<keyword evidence="1" id="KW-0472">Membrane</keyword>
<dbReference type="Proteomes" id="UP001163882">
    <property type="component" value="Chromosome"/>
</dbReference>
<keyword evidence="4" id="KW-1185">Reference proteome</keyword>
<comment type="function">
    <text evidence="1">Involved in the assembly of lipopolysaccharide (LPS) at the surface of the outer membrane.</text>
</comment>
<comment type="subunit">
    <text evidence="1">Component of the lipopolysaccharide transport and assembly complex.</text>
</comment>
<protein>
    <recommendedName>
        <fullName evidence="1">LPS-assembly protein LptD</fullName>
    </recommendedName>
</protein>
<dbReference type="PANTHER" id="PTHR30189">
    <property type="entry name" value="LPS-ASSEMBLY PROTEIN"/>
    <property type="match status" value="1"/>
</dbReference>
<feature type="domain" description="LptD C-terminal" evidence="2">
    <location>
        <begin position="303"/>
        <end position="688"/>
    </location>
</feature>
<dbReference type="Pfam" id="PF04453">
    <property type="entry name" value="LptD"/>
    <property type="match status" value="1"/>
</dbReference>
<comment type="subcellular location">
    <subcellularLocation>
        <location evidence="1">Cell outer membrane</location>
    </subcellularLocation>
</comment>
<keyword evidence="1" id="KW-0998">Cell outer membrane</keyword>
<dbReference type="EMBL" id="CP107716">
    <property type="protein sequence ID" value="UYQ71045.1"/>
    <property type="molecule type" value="Genomic_DNA"/>
</dbReference>
<organism evidence="3 4">
    <name type="scientific">Pelagibacterium flavum</name>
    <dbReference type="NCBI Taxonomy" id="2984530"/>
    <lineage>
        <taxon>Bacteria</taxon>
        <taxon>Pseudomonadati</taxon>
        <taxon>Pseudomonadota</taxon>
        <taxon>Alphaproteobacteria</taxon>
        <taxon>Hyphomicrobiales</taxon>
        <taxon>Devosiaceae</taxon>
        <taxon>Pelagibacterium</taxon>
    </lineage>
</organism>
<gene>
    <name evidence="1 3" type="primary">lptD</name>
    <name evidence="3" type="ORF">OF122_13360</name>
</gene>
<evidence type="ECO:0000256" key="1">
    <source>
        <dbReference type="HAMAP-Rule" id="MF_01411"/>
    </source>
</evidence>
<dbReference type="PANTHER" id="PTHR30189:SF1">
    <property type="entry name" value="LPS-ASSEMBLY PROTEIN LPTD"/>
    <property type="match status" value="1"/>
</dbReference>
<dbReference type="Gene3D" id="2.60.450.10">
    <property type="entry name" value="Lipopolysaccharide (LPS) transport protein A like domain"/>
    <property type="match status" value="1"/>
</dbReference>
<dbReference type="InterPro" id="IPR007543">
    <property type="entry name" value="LptD_C"/>
</dbReference>
<dbReference type="HAMAP" id="MF_01411">
    <property type="entry name" value="LPS_assembly_LptD"/>
    <property type="match status" value="1"/>
</dbReference>